<feature type="repeat" description="WD" evidence="4">
    <location>
        <begin position="106"/>
        <end position="139"/>
    </location>
</feature>
<organism evidence="8 9">
    <name type="scientific">Pleurostoma richardsiae</name>
    <dbReference type="NCBI Taxonomy" id="41990"/>
    <lineage>
        <taxon>Eukaryota</taxon>
        <taxon>Fungi</taxon>
        <taxon>Dikarya</taxon>
        <taxon>Ascomycota</taxon>
        <taxon>Pezizomycotina</taxon>
        <taxon>Sordariomycetes</taxon>
        <taxon>Sordariomycetidae</taxon>
        <taxon>Calosphaeriales</taxon>
        <taxon>Pleurostomataceae</taxon>
        <taxon>Pleurostoma</taxon>
    </lineage>
</organism>
<protein>
    <submittedName>
        <fullName evidence="8">WD domain-containing protein</fullName>
    </submittedName>
</protein>
<dbReference type="Pfam" id="PF25172">
    <property type="entry name" value="Beta-prop_WDR3_2nd"/>
    <property type="match status" value="1"/>
</dbReference>
<dbReference type="GO" id="GO:0030490">
    <property type="term" value="P:maturation of SSU-rRNA"/>
    <property type="evidence" value="ECO:0007669"/>
    <property type="project" value="TreeGrafter"/>
</dbReference>
<dbReference type="SUPFAM" id="SSF50978">
    <property type="entry name" value="WD40 repeat-like"/>
    <property type="match status" value="2"/>
</dbReference>
<dbReference type="InterPro" id="IPR020472">
    <property type="entry name" value="WD40_PAC1"/>
</dbReference>
<evidence type="ECO:0000259" key="7">
    <source>
        <dbReference type="Pfam" id="PF04003"/>
    </source>
</evidence>
<dbReference type="PROSITE" id="PS50294">
    <property type="entry name" value="WD_REPEATS_REGION"/>
    <property type="match status" value="6"/>
</dbReference>
<gene>
    <name evidence="8" type="ORF">NKR23_g8864</name>
</gene>
<accession>A0AA38VKL2</accession>
<dbReference type="SMART" id="SM00320">
    <property type="entry name" value="WD40"/>
    <property type="match status" value="11"/>
</dbReference>
<evidence type="ECO:0000256" key="2">
    <source>
        <dbReference type="ARBA" id="ARBA00022737"/>
    </source>
</evidence>
<dbReference type="EMBL" id="JANBVO010000032">
    <property type="protein sequence ID" value="KAJ9137943.1"/>
    <property type="molecule type" value="Genomic_DNA"/>
</dbReference>
<dbReference type="GO" id="GO:0030515">
    <property type="term" value="F:snoRNA binding"/>
    <property type="evidence" value="ECO:0007669"/>
    <property type="project" value="TreeGrafter"/>
</dbReference>
<dbReference type="AlphaFoldDB" id="A0AA38VKL2"/>
<dbReference type="GO" id="GO:0034388">
    <property type="term" value="C:Pwp2p-containing subcomplex of 90S preribosome"/>
    <property type="evidence" value="ECO:0007669"/>
    <property type="project" value="TreeGrafter"/>
</dbReference>
<dbReference type="Proteomes" id="UP001174694">
    <property type="component" value="Unassembled WGS sequence"/>
</dbReference>
<dbReference type="PROSITE" id="PS50082">
    <property type="entry name" value="WD_REPEATS_2"/>
    <property type="match status" value="7"/>
</dbReference>
<keyword evidence="6" id="KW-0812">Transmembrane</keyword>
<comment type="similarity">
    <text evidence="3">Belongs to the WD repeat WDR3/UTP12 family.</text>
</comment>
<feature type="repeat" description="WD" evidence="4">
    <location>
        <begin position="509"/>
        <end position="543"/>
    </location>
</feature>
<dbReference type="FunFam" id="2.130.10.10:FF:001884">
    <property type="entry name" value="WD domain-containing protein"/>
    <property type="match status" value="1"/>
</dbReference>
<sequence length="967" mass="107604">MVKSYLKYEHSKSFGIVSSSSSNIVWSSKERAGTGAGQAIVAANEEVLCWDIKKGELLGRWRDENCRAQVTAIAQSKIDKDVFAVGYEDGSIRLWDSKIATTIVNFNGHKSAITVLAFDKAGVRLASGSKDTDVIIWDLVAEVGQYKLRGHKDQVTGLSFVEPQPQSIEEESSQAMVIDGDGSGEGFLVTTGKDSLIKLWDLSSKHCIETHVAQTNGECWALGVSPDFSGCITAGNDGELKVWALDAGALASAAHRVDLSQAAHFLQDRGTLYRHSKDRAVEISFHPRRDYFSVHGVEKAVEIWRVRTEAEIKKALARKRRRRREKLAAAKKEKASSTADAPDDDEKEDDISKAEVSDVFVSHVIVRTTGKVRSADWAINHGHKELQLLVSTTNNQLEMYNVTTKDKGSKAKKNDEAPDYSRALAVELPGHRTDIRAVALSSDDKMLASAANGSLKIWNVKTQTCIRTFECGYALCCAFLPGDKVVVVGTKSGELELFDVASATVIENITAHEGAIWSLQVHPDGRSVVTGSADKTAKFWDFKIVQEPVLGTTRTTPKLKLVQSRILKVSDDILCLRFSPDAKLLAVALLDNTVKVFFTDSLKLYLNLYGHKLPVLSMDISYDSKLIVTSSADKNIRIWGLDFGDCHKALFGHQDSILQVAFVPHNSDGNGHHFFSSSKDRAIKYWDADKFEQIQRLDGHFGEIWALAVSHSGTFLVSASHDKSVRVWQETDEQIFLEEEREKEIEELYESTLTTALEQDPDAEDEKDEVAAASKQTVETLMAGERIQEALEMGMEDLNVVKQWEEAKLSNPNVAPPQRNPIYVALGNISAETHVMSVLQRIKASALHDALLVLPFASVPMLFTFLNIFAMRSMNIPLTCRILFFMLKTHHRQIVASKTMRAMLDGIRANLRRALKRQKDEMGYNIAALKVVGMQIQEKSIRDYVDENWDEEDESRAVRKRAFVQVS</sequence>
<dbReference type="Pfam" id="PF25173">
    <property type="entry name" value="Beta-prop_WDR3_1st"/>
    <property type="match status" value="1"/>
</dbReference>
<keyword evidence="6" id="KW-1133">Transmembrane helix</keyword>
<keyword evidence="2" id="KW-0677">Repeat</keyword>
<dbReference type="PANTHER" id="PTHR19853:SF0">
    <property type="entry name" value="WD REPEAT-CONTAINING PROTEIN 3"/>
    <property type="match status" value="1"/>
</dbReference>
<feature type="region of interest" description="Disordered" evidence="5">
    <location>
        <begin position="327"/>
        <end position="350"/>
    </location>
</feature>
<feature type="repeat" description="WD" evidence="4">
    <location>
        <begin position="428"/>
        <end position="468"/>
    </location>
</feature>
<feature type="repeat" description="WD" evidence="4">
    <location>
        <begin position="187"/>
        <end position="210"/>
    </location>
</feature>
<dbReference type="GO" id="GO:0032040">
    <property type="term" value="C:small-subunit processome"/>
    <property type="evidence" value="ECO:0007669"/>
    <property type="project" value="TreeGrafter"/>
</dbReference>
<evidence type="ECO:0000256" key="4">
    <source>
        <dbReference type="PROSITE-ProRule" id="PRU00221"/>
    </source>
</evidence>
<dbReference type="InterPro" id="IPR007148">
    <property type="entry name" value="SSU_processome_Utp12"/>
</dbReference>
<dbReference type="InterPro" id="IPR015943">
    <property type="entry name" value="WD40/YVTN_repeat-like_dom_sf"/>
</dbReference>
<feature type="transmembrane region" description="Helical" evidence="6">
    <location>
        <begin position="850"/>
        <end position="871"/>
    </location>
</feature>
<name>A0AA38VKL2_9PEZI</name>
<dbReference type="PANTHER" id="PTHR19853">
    <property type="entry name" value="WD REPEAT CONTAINING PROTEIN 3 WDR3"/>
    <property type="match status" value="1"/>
</dbReference>
<keyword evidence="9" id="KW-1185">Reference proteome</keyword>
<evidence type="ECO:0000256" key="5">
    <source>
        <dbReference type="SAM" id="MobiDB-lite"/>
    </source>
</evidence>
<dbReference type="Pfam" id="PF04003">
    <property type="entry name" value="Utp12"/>
    <property type="match status" value="1"/>
</dbReference>
<evidence type="ECO:0000313" key="9">
    <source>
        <dbReference type="Proteomes" id="UP001174694"/>
    </source>
</evidence>
<dbReference type="InterPro" id="IPR051570">
    <property type="entry name" value="TBC1_cilium_biogenesis"/>
</dbReference>
<evidence type="ECO:0000256" key="6">
    <source>
        <dbReference type="SAM" id="Phobius"/>
    </source>
</evidence>
<dbReference type="Gene3D" id="2.130.10.10">
    <property type="entry name" value="YVTN repeat-like/Quinoprotein amine dehydrogenase"/>
    <property type="match status" value="4"/>
</dbReference>
<dbReference type="InterPro" id="IPR001680">
    <property type="entry name" value="WD40_rpt"/>
</dbReference>
<feature type="repeat" description="WD" evidence="4">
    <location>
        <begin position="650"/>
        <end position="696"/>
    </location>
</feature>
<feature type="repeat" description="WD" evidence="4">
    <location>
        <begin position="608"/>
        <end position="649"/>
    </location>
</feature>
<feature type="domain" description="Small-subunit processome Utp12" evidence="7">
    <location>
        <begin position="832"/>
        <end position="932"/>
    </location>
</feature>
<keyword evidence="1 4" id="KW-0853">WD repeat</keyword>
<evidence type="ECO:0000256" key="3">
    <source>
        <dbReference type="ARBA" id="ARBA00038229"/>
    </source>
</evidence>
<dbReference type="InterPro" id="IPR019775">
    <property type="entry name" value="WD40_repeat_CS"/>
</dbReference>
<evidence type="ECO:0000256" key="1">
    <source>
        <dbReference type="ARBA" id="ARBA00022574"/>
    </source>
</evidence>
<dbReference type="FunFam" id="2.130.10.10:FF:000755">
    <property type="entry name" value="WD repeat-containing protein 3"/>
    <property type="match status" value="1"/>
</dbReference>
<dbReference type="PROSITE" id="PS00678">
    <property type="entry name" value="WD_REPEATS_1"/>
    <property type="match status" value="3"/>
</dbReference>
<comment type="caution">
    <text evidence="8">The sequence shown here is derived from an EMBL/GenBank/DDBJ whole genome shotgun (WGS) entry which is preliminary data.</text>
</comment>
<dbReference type="CDD" id="cd00200">
    <property type="entry name" value="WD40"/>
    <property type="match status" value="1"/>
</dbReference>
<dbReference type="InterPro" id="IPR036322">
    <property type="entry name" value="WD40_repeat_dom_sf"/>
</dbReference>
<keyword evidence="6" id="KW-0472">Membrane</keyword>
<dbReference type="PRINTS" id="PR00320">
    <property type="entry name" value="GPROTEINBRPT"/>
</dbReference>
<reference evidence="8" key="1">
    <citation type="submission" date="2022-07" db="EMBL/GenBank/DDBJ databases">
        <title>Fungi with potential for degradation of polypropylene.</title>
        <authorList>
            <person name="Gostincar C."/>
        </authorList>
    </citation>
    <scope>NUCLEOTIDE SEQUENCE</scope>
    <source>
        <strain evidence="8">EXF-13308</strain>
    </source>
</reference>
<feature type="repeat" description="WD" evidence="4">
    <location>
        <begin position="697"/>
        <end position="729"/>
    </location>
</feature>
<evidence type="ECO:0000313" key="8">
    <source>
        <dbReference type="EMBL" id="KAJ9137943.1"/>
    </source>
</evidence>
<proteinExistence type="inferred from homology"/>